<evidence type="ECO:0000313" key="1">
    <source>
        <dbReference type="EMBL" id="CAL1536697.1"/>
    </source>
</evidence>
<keyword evidence="2" id="KW-1185">Reference proteome</keyword>
<sequence length="63" mass="6671">MLEAAFDGDVGVIKQILKEVSDIDDKNGLGNDVIGRSLRTKHIMALVECEDPNGNSALSEAAS</sequence>
<dbReference type="Proteomes" id="UP001497497">
    <property type="component" value="Unassembled WGS sequence"/>
</dbReference>
<evidence type="ECO:0000313" key="2">
    <source>
        <dbReference type="Proteomes" id="UP001497497"/>
    </source>
</evidence>
<dbReference type="AlphaFoldDB" id="A0AAV2HT53"/>
<feature type="non-terminal residue" evidence="1">
    <location>
        <position position="63"/>
    </location>
</feature>
<protein>
    <submittedName>
        <fullName evidence="1">Uncharacterized protein</fullName>
    </submittedName>
</protein>
<dbReference type="EMBL" id="CAXITT010000236">
    <property type="protein sequence ID" value="CAL1536697.1"/>
    <property type="molecule type" value="Genomic_DNA"/>
</dbReference>
<name>A0AAV2HT53_LYMST</name>
<comment type="caution">
    <text evidence="1">The sequence shown here is derived from an EMBL/GenBank/DDBJ whole genome shotgun (WGS) entry which is preliminary data.</text>
</comment>
<accession>A0AAV2HT53</accession>
<reference evidence="1 2" key="1">
    <citation type="submission" date="2024-04" db="EMBL/GenBank/DDBJ databases">
        <authorList>
            <consortium name="Genoscope - CEA"/>
            <person name="William W."/>
        </authorList>
    </citation>
    <scope>NUCLEOTIDE SEQUENCE [LARGE SCALE GENOMIC DNA]</scope>
</reference>
<organism evidence="1 2">
    <name type="scientific">Lymnaea stagnalis</name>
    <name type="common">Great pond snail</name>
    <name type="synonym">Helix stagnalis</name>
    <dbReference type="NCBI Taxonomy" id="6523"/>
    <lineage>
        <taxon>Eukaryota</taxon>
        <taxon>Metazoa</taxon>
        <taxon>Spiralia</taxon>
        <taxon>Lophotrochozoa</taxon>
        <taxon>Mollusca</taxon>
        <taxon>Gastropoda</taxon>
        <taxon>Heterobranchia</taxon>
        <taxon>Euthyneura</taxon>
        <taxon>Panpulmonata</taxon>
        <taxon>Hygrophila</taxon>
        <taxon>Lymnaeoidea</taxon>
        <taxon>Lymnaeidae</taxon>
        <taxon>Lymnaea</taxon>
    </lineage>
</organism>
<gene>
    <name evidence="1" type="ORF">GSLYS_00010610001</name>
</gene>
<proteinExistence type="predicted"/>